<feature type="compositionally biased region" description="Basic and acidic residues" evidence="5">
    <location>
        <begin position="416"/>
        <end position="427"/>
    </location>
</feature>
<proteinExistence type="predicted"/>
<feature type="region of interest" description="Disordered" evidence="5">
    <location>
        <begin position="416"/>
        <end position="440"/>
    </location>
</feature>
<dbReference type="PRINTS" id="PR00420">
    <property type="entry name" value="RNGMNOXGNASE"/>
</dbReference>
<dbReference type="EMBL" id="JBHMBW010000002">
    <property type="protein sequence ID" value="MFB9621998.1"/>
    <property type="molecule type" value="Genomic_DNA"/>
</dbReference>
<keyword evidence="3" id="KW-0560">Oxidoreductase</keyword>
<dbReference type="PANTHER" id="PTHR47178:SF5">
    <property type="entry name" value="FAD-BINDING DOMAIN-CONTAINING PROTEIN"/>
    <property type="match status" value="1"/>
</dbReference>
<feature type="compositionally biased region" description="Low complexity" evidence="5">
    <location>
        <begin position="429"/>
        <end position="440"/>
    </location>
</feature>
<dbReference type="Pfam" id="PF13450">
    <property type="entry name" value="NAD_binding_8"/>
    <property type="match status" value="1"/>
</dbReference>
<evidence type="ECO:0000256" key="1">
    <source>
        <dbReference type="ARBA" id="ARBA00022630"/>
    </source>
</evidence>
<organism evidence="7 8">
    <name type="scientific">Nonomuraea helvata</name>
    <dbReference type="NCBI Taxonomy" id="37484"/>
    <lineage>
        <taxon>Bacteria</taxon>
        <taxon>Bacillati</taxon>
        <taxon>Actinomycetota</taxon>
        <taxon>Actinomycetes</taxon>
        <taxon>Streptosporangiales</taxon>
        <taxon>Streptosporangiaceae</taxon>
        <taxon>Nonomuraea</taxon>
    </lineage>
</organism>
<dbReference type="InterPro" id="IPR002938">
    <property type="entry name" value="FAD-bd"/>
</dbReference>
<evidence type="ECO:0000313" key="7">
    <source>
        <dbReference type="EMBL" id="MFB9621998.1"/>
    </source>
</evidence>
<name>A0ABV5RT44_9ACTN</name>
<dbReference type="PANTHER" id="PTHR47178">
    <property type="entry name" value="MONOOXYGENASE, FAD-BINDING"/>
    <property type="match status" value="1"/>
</dbReference>
<evidence type="ECO:0000313" key="8">
    <source>
        <dbReference type="Proteomes" id="UP001589532"/>
    </source>
</evidence>
<dbReference type="Proteomes" id="UP001589532">
    <property type="component" value="Unassembled WGS sequence"/>
</dbReference>
<evidence type="ECO:0000259" key="6">
    <source>
        <dbReference type="Pfam" id="PF01494"/>
    </source>
</evidence>
<accession>A0ABV5RT44</accession>
<dbReference type="InterPro" id="IPR036188">
    <property type="entry name" value="FAD/NAD-bd_sf"/>
</dbReference>
<keyword evidence="2" id="KW-0274">FAD</keyword>
<keyword evidence="8" id="KW-1185">Reference proteome</keyword>
<evidence type="ECO:0000256" key="4">
    <source>
        <dbReference type="ARBA" id="ARBA00023033"/>
    </source>
</evidence>
<dbReference type="Pfam" id="PF01494">
    <property type="entry name" value="FAD_binding_3"/>
    <property type="match status" value="1"/>
</dbReference>
<protein>
    <submittedName>
        <fullName evidence="7">NAD(P)/FAD-dependent oxidoreductase</fullName>
    </submittedName>
</protein>
<feature type="domain" description="FAD-binding" evidence="6">
    <location>
        <begin position="157"/>
        <end position="368"/>
    </location>
</feature>
<dbReference type="RefSeq" id="WP_345002035.1">
    <property type="nucleotide sequence ID" value="NZ_BAAAXV010000009.1"/>
</dbReference>
<keyword evidence="1" id="KW-0285">Flavoprotein</keyword>
<evidence type="ECO:0000256" key="3">
    <source>
        <dbReference type="ARBA" id="ARBA00023002"/>
    </source>
</evidence>
<sequence>MINVVVIGGGIGGLALAQGLRKNGVKVAVYERDTHRDDRVDRYRLAISPAGSRSLRACLPDQRWQAFLDTAGRPGGGFGFLRTDLRPLVVVEDAIMYPETADPAERSYPVDRHTLRGILLDGLADVVHYGKIFERYELAADGRPTAHFADGTSATGDVLIGADGINSRLRSQYLPAATRRDARAFGVGLKLPLDDDTRAWLPARLGQGMNLVLTGAPYFLFTSVFERQQPGRDDYLLCAFVARNDQFPPHPERLDGARLKAHIAELATGWHPLLRRLIDECPVNDVSAFPFQASDRPVPWTPSRVTALGDAMHGMPPAGGNGANTALRDAALLTHQLSQAVRGEAPLRDMIGEYEAEMREYGFQAVDLAMKTLRQGLMSNPIDVFFSRSWFRLCSMAAPLRRMTFGSSWAKISEPRAWEQAETRPNHEPTPTTPTTPQRR</sequence>
<dbReference type="Gene3D" id="3.50.50.60">
    <property type="entry name" value="FAD/NAD(P)-binding domain"/>
    <property type="match status" value="1"/>
</dbReference>
<keyword evidence="4" id="KW-0503">Monooxygenase</keyword>
<evidence type="ECO:0000256" key="2">
    <source>
        <dbReference type="ARBA" id="ARBA00022827"/>
    </source>
</evidence>
<comment type="caution">
    <text evidence="7">The sequence shown here is derived from an EMBL/GenBank/DDBJ whole genome shotgun (WGS) entry which is preliminary data.</text>
</comment>
<gene>
    <name evidence="7" type="ORF">ACFFSA_02795</name>
</gene>
<reference evidence="7 8" key="1">
    <citation type="submission" date="2024-09" db="EMBL/GenBank/DDBJ databases">
        <authorList>
            <person name="Sun Q."/>
            <person name="Mori K."/>
        </authorList>
    </citation>
    <scope>NUCLEOTIDE SEQUENCE [LARGE SCALE GENOMIC DNA]</scope>
    <source>
        <strain evidence="7 8">JCM 3143</strain>
    </source>
</reference>
<dbReference type="SUPFAM" id="SSF51905">
    <property type="entry name" value="FAD/NAD(P)-binding domain"/>
    <property type="match status" value="1"/>
</dbReference>
<evidence type="ECO:0000256" key="5">
    <source>
        <dbReference type="SAM" id="MobiDB-lite"/>
    </source>
</evidence>